<feature type="transmembrane region" description="Helical" evidence="11">
    <location>
        <begin position="266"/>
        <end position="286"/>
    </location>
</feature>
<evidence type="ECO:0000256" key="1">
    <source>
        <dbReference type="ARBA" id="ARBA00004651"/>
    </source>
</evidence>
<gene>
    <name evidence="14 15 16 17 18" type="primary">LOC116282204</name>
</gene>
<keyword evidence="8 11" id="KW-0472">Membrane</keyword>
<evidence type="ECO:0000256" key="11">
    <source>
        <dbReference type="RuleBase" id="RU364061"/>
    </source>
</evidence>
<proteinExistence type="inferred from homology"/>
<dbReference type="InterPro" id="IPR017452">
    <property type="entry name" value="GPCR_Rhodpsn_7TM"/>
</dbReference>
<dbReference type="Proteomes" id="UP001652581">
    <property type="component" value="Chromosome 9"/>
</dbReference>
<feature type="transmembrane region" description="Helical" evidence="11">
    <location>
        <begin position="236"/>
        <end position="260"/>
    </location>
</feature>
<keyword evidence="9 11" id="KW-0675">Receptor</keyword>
<dbReference type="Pfam" id="PF03402">
    <property type="entry name" value="V1R"/>
    <property type="match status" value="1"/>
</dbReference>
<evidence type="ECO:0000313" key="13">
    <source>
        <dbReference type="Proteomes" id="UP001652581"/>
    </source>
</evidence>
<keyword evidence="3 11" id="KW-1003">Cell membrane</keyword>
<evidence type="ECO:0000313" key="15">
    <source>
        <dbReference type="RefSeq" id="XP_072824639.1"/>
    </source>
</evidence>
<dbReference type="PANTHER" id="PTHR24062">
    <property type="entry name" value="VOMERONASAL TYPE-1 RECEPTOR"/>
    <property type="match status" value="1"/>
</dbReference>
<dbReference type="RefSeq" id="XP_072824642.1">
    <property type="nucleotide sequence ID" value="XM_072968541.1"/>
</dbReference>
<sequence>MATKQLAIGVVISLQTIAGLLGNFCLVYHFLFLHFTGGRFRSTDLILKHMASANLLLFLSKGIPDTLTAFGLKIFFSDVGCKFIFYIHRMGRDVSMGTTCILSIFQVIMISPSGSRLAELKVKAPRYMGISNILCWILTMMLNILVPFHITNRINNTITLSNIDHGYCYALNCCKITKSLYVPIVLLHDGIYLVLMVWASGSMVFILHRHRQRVQYIHRNNQSPRTSPETAATQSILVMMCFFISLWTLSGTLHICLAVFNNPSFWLKNTAALITACFPAVSPYILMIHDSRVPQICFH</sequence>
<dbReference type="RefSeq" id="XP_072824639.1">
    <property type="nucleotide sequence ID" value="XM_072968538.1"/>
</dbReference>
<evidence type="ECO:0000256" key="8">
    <source>
        <dbReference type="ARBA" id="ARBA00023136"/>
    </source>
</evidence>
<keyword evidence="5 11" id="KW-0812">Transmembrane</keyword>
<dbReference type="InterPro" id="IPR004072">
    <property type="entry name" value="Vmron_rcpt_1"/>
</dbReference>
<dbReference type="RefSeq" id="XP_072824638.1">
    <property type="nucleotide sequence ID" value="XM_072968537.1"/>
</dbReference>
<feature type="transmembrane region" description="Helical" evidence="11">
    <location>
        <begin position="6"/>
        <end position="32"/>
    </location>
</feature>
<evidence type="ECO:0000256" key="5">
    <source>
        <dbReference type="ARBA" id="ARBA00022692"/>
    </source>
</evidence>
<organism evidence="13 17">
    <name type="scientific">Vicugna pacos</name>
    <name type="common">Alpaca</name>
    <name type="synonym">Lama pacos</name>
    <dbReference type="NCBI Taxonomy" id="30538"/>
    <lineage>
        <taxon>Eukaryota</taxon>
        <taxon>Metazoa</taxon>
        <taxon>Chordata</taxon>
        <taxon>Craniata</taxon>
        <taxon>Vertebrata</taxon>
        <taxon>Euteleostomi</taxon>
        <taxon>Mammalia</taxon>
        <taxon>Eutheria</taxon>
        <taxon>Laurasiatheria</taxon>
        <taxon>Artiodactyla</taxon>
        <taxon>Tylopoda</taxon>
        <taxon>Camelidae</taxon>
        <taxon>Vicugna</taxon>
    </lineage>
</organism>
<evidence type="ECO:0000256" key="4">
    <source>
        <dbReference type="ARBA" id="ARBA00022507"/>
    </source>
</evidence>
<comment type="similarity">
    <text evidence="2 11">Belongs to the G-protein coupled receptor 1 family.</text>
</comment>
<dbReference type="GeneID" id="116282204"/>
<evidence type="ECO:0000256" key="7">
    <source>
        <dbReference type="ARBA" id="ARBA00023040"/>
    </source>
</evidence>
<evidence type="ECO:0000256" key="9">
    <source>
        <dbReference type="ARBA" id="ARBA00023170"/>
    </source>
</evidence>
<name>A0ABM5DUQ9_VICPA</name>
<keyword evidence="10 11" id="KW-0807">Transducer</keyword>
<evidence type="ECO:0000256" key="2">
    <source>
        <dbReference type="ARBA" id="ARBA00010663"/>
    </source>
</evidence>
<evidence type="ECO:0000256" key="6">
    <source>
        <dbReference type="ARBA" id="ARBA00022989"/>
    </source>
</evidence>
<evidence type="ECO:0000313" key="14">
    <source>
        <dbReference type="RefSeq" id="XP_072824638.1"/>
    </source>
</evidence>
<evidence type="ECO:0000313" key="17">
    <source>
        <dbReference type="RefSeq" id="XP_072824641.1"/>
    </source>
</evidence>
<dbReference type="PROSITE" id="PS50262">
    <property type="entry name" value="G_PROTEIN_RECEP_F1_2"/>
    <property type="match status" value="1"/>
</dbReference>
<evidence type="ECO:0000313" key="16">
    <source>
        <dbReference type="RefSeq" id="XP_072824640.1"/>
    </source>
</evidence>
<keyword evidence="7 11" id="KW-0297">G-protein coupled receptor</keyword>
<feature type="transmembrane region" description="Helical" evidence="11">
    <location>
        <begin position="127"/>
        <end position="150"/>
    </location>
</feature>
<feature type="domain" description="G-protein coupled receptors family 1 profile" evidence="12">
    <location>
        <begin position="22"/>
        <end position="286"/>
    </location>
</feature>
<dbReference type="SUPFAM" id="SSF81321">
    <property type="entry name" value="Family A G protein-coupled receptor-like"/>
    <property type="match status" value="1"/>
</dbReference>
<feature type="transmembrane region" description="Helical" evidence="11">
    <location>
        <begin position="190"/>
        <end position="207"/>
    </location>
</feature>
<feature type="transmembrane region" description="Helical" evidence="11">
    <location>
        <begin position="96"/>
        <end position="115"/>
    </location>
</feature>
<evidence type="ECO:0000313" key="18">
    <source>
        <dbReference type="RefSeq" id="XP_072824642.1"/>
    </source>
</evidence>
<evidence type="ECO:0000256" key="3">
    <source>
        <dbReference type="ARBA" id="ARBA00022475"/>
    </source>
</evidence>
<reference evidence="14 15" key="1">
    <citation type="submission" date="2025-05" db="UniProtKB">
        <authorList>
            <consortium name="RefSeq"/>
        </authorList>
    </citation>
    <scope>IDENTIFICATION</scope>
</reference>
<dbReference type="RefSeq" id="XP_072824640.1">
    <property type="nucleotide sequence ID" value="XM_072968539.1"/>
</dbReference>
<keyword evidence="4 11" id="KW-0589">Pheromone response</keyword>
<evidence type="ECO:0000256" key="10">
    <source>
        <dbReference type="ARBA" id="ARBA00023224"/>
    </source>
</evidence>
<dbReference type="PRINTS" id="PR01534">
    <property type="entry name" value="VOMERONASL1R"/>
</dbReference>
<accession>A0ABM5DUQ9</accession>
<dbReference type="Gene3D" id="1.20.1070.10">
    <property type="entry name" value="Rhodopsin 7-helix transmembrane proteins"/>
    <property type="match status" value="1"/>
</dbReference>
<keyword evidence="13" id="KW-1185">Reference proteome</keyword>
<protein>
    <recommendedName>
        <fullName evidence="11">Vomeronasal type-1 receptor</fullName>
    </recommendedName>
</protein>
<evidence type="ECO:0000259" key="12">
    <source>
        <dbReference type="PROSITE" id="PS50262"/>
    </source>
</evidence>
<comment type="subcellular location">
    <subcellularLocation>
        <location evidence="1 11">Cell membrane</location>
        <topology evidence="1 11">Multi-pass membrane protein</topology>
    </subcellularLocation>
</comment>
<keyword evidence="6 11" id="KW-1133">Transmembrane helix</keyword>
<dbReference type="RefSeq" id="XP_072824641.1">
    <property type="nucleotide sequence ID" value="XM_072968540.1"/>
</dbReference>